<dbReference type="AlphaFoldDB" id="A0AAN0PA13"/>
<dbReference type="GeneID" id="9383032"/>
<dbReference type="Proteomes" id="UP000000392">
    <property type="component" value="Chromosome"/>
</dbReference>
<dbReference type="KEGG" id="acd:AOLE_13050"/>
<dbReference type="InterPro" id="IPR035958">
    <property type="entry name" value="SecB-like_sf"/>
</dbReference>
<proteinExistence type="predicted"/>
<dbReference type="SUPFAM" id="SSF54611">
    <property type="entry name" value="SecB-like"/>
    <property type="match status" value="1"/>
</dbReference>
<dbReference type="Gene3D" id="3.10.420.10">
    <property type="entry name" value="SecB-like"/>
    <property type="match status" value="1"/>
</dbReference>
<dbReference type="RefSeq" id="WP_013198424.1">
    <property type="nucleotide sequence ID" value="NC_014259.1"/>
</dbReference>
<sequence>MSVKLLDHKVMRSLVIFNSDLMDFFSKVKTVEDLPLNHEIIQPTDSVDGIYFVHYQFKHEPKLLEDNDEVKELAVIDMFFRFEVIDEEEVEQKLNNCIPSICYPYMRSFLNTLFANSGVEPVYLPLWFYKDS</sequence>
<reference evidence="1 2" key="1">
    <citation type="journal article" date="2010" name="J. Bacteriol.">
        <title>Complete genome sequence of the diesel-degrading Acinetobacter sp. strain DR1.</title>
        <authorList>
            <person name="Jung J."/>
            <person name="Baek J.H."/>
            <person name="Park W."/>
        </authorList>
    </citation>
    <scope>NUCLEOTIDE SEQUENCE [LARGE SCALE GENOMIC DNA]</scope>
    <source>
        <strain evidence="2">JCM 16667 / KCTC 23045 / DR1</strain>
    </source>
</reference>
<evidence type="ECO:0000313" key="1">
    <source>
        <dbReference type="EMBL" id="ADI91497.1"/>
    </source>
</evidence>
<dbReference type="EMBL" id="CP002080">
    <property type="protein sequence ID" value="ADI91497.1"/>
    <property type="molecule type" value="Genomic_DNA"/>
</dbReference>
<organism evidence="1 2">
    <name type="scientific">Acinetobacter oleivorans (strain JCM 16667 / KCTC 23045 / DR1)</name>
    <dbReference type="NCBI Taxonomy" id="436717"/>
    <lineage>
        <taxon>Bacteria</taxon>
        <taxon>Pseudomonadati</taxon>
        <taxon>Pseudomonadota</taxon>
        <taxon>Gammaproteobacteria</taxon>
        <taxon>Moraxellales</taxon>
        <taxon>Moraxellaceae</taxon>
        <taxon>Acinetobacter</taxon>
    </lineage>
</organism>
<name>A0AAN0PA13_ACISD</name>
<evidence type="ECO:0000313" key="2">
    <source>
        <dbReference type="Proteomes" id="UP000000392"/>
    </source>
</evidence>
<accession>A0AAN0PA13</accession>
<protein>
    <recommendedName>
        <fullName evidence="3">Preprotein translocase subunit SecB</fullName>
    </recommendedName>
</protein>
<gene>
    <name evidence="1" type="ordered locus">AOLE_13050</name>
</gene>
<evidence type="ECO:0008006" key="3">
    <source>
        <dbReference type="Google" id="ProtNLM"/>
    </source>
</evidence>